<dbReference type="EMBL" id="QFNK01000283">
    <property type="protein sequence ID" value="PZO81909.1"/>
    <property type="molecule type" value="Genomic_DNA"/>
</dbReference>
<evidence type="ECO:0000256" key="6">
    <source>
        <dbReference type="ARBA" id="ARBA00023315"/>
    </source>
</evidence>
<keyword evidence="4" id="KW-0808">Transferase</keyword>
<dbReference type="GO" id="GO:0009247">
    <property type="term" value="P:glycolipid biosynthetic process"/>
    <property type="evidence" value="ECO:0007669"/>
    <property type="project" value="UniProtKB-ARBA"/>
</dbReference>
<dbReference type="InterPro" id="IPR004960">
    <property type="entry name" value="LipA_acyltrans"/>
</dbReference>
<keyword evidence="3" id="KW-0997">Cell inner membrane</keyword>
<dbReference type="GO" id="GO:0005886">
    <property type="term" value="C:plasma membrane"/>
    <property type="evidence" value="ECO:0007669"/>
    <property type="project" value="UniProtKB-SubCell"/>
</dbReference>
<comment type="subcellular location">
    <subcellularLocation>
        <location evidence="1">Cell inner membrane</location>
    </subcellularLocation>
</comment>
<keyword evidence="2" id="KW-1003">Cell membrane</keyword>
<gene>
    <name evidence="7" type="ORF">DI626_10475</name>
</gene>
<organism evidence="7 8">
    <name type="scientific">Micavibrio aeruginosavorus</name>
    <dbReference type="NCBI Taxonomy" id="349221"/>
    <lineage>
        <taxon>Bacteria</taxon>
        <taxon>Pseudomonadati</taxon>
        <taxon>Bdellovibrionota</taxon>
        <taxon>Bdellovibrionia</taxon>
        <taxon>Bdellovibrionales</taxon>
        <taxon>Pseudobdellovibrionaceae</taxon>
        <taxon>Micavibrio</taxon>
    </lineage>
</organism>
<dbReference type="PANTHER" id="PTHR30606:SF10">
    <property type="entry name" value="PHOSPHATIDYLINOSITOL MANNOSIDE ACYLTRANSFERASE"/>
    <property type="match status" value="1"/>
</dbReference>
<evidence type="ECO:0000256" key="5">
    <source>
        <dbReference type="ARBA" id="ARBA00023136"/>
    </source>
</evidence>
<name>A0A2W4ZP84_9BACT</name>
<dbReference type="Proteomes" id="UP000249557">
    <property type="component" value="Unassembled WGS sequence"/>
</dbReference>
<dbReference type="CDD" id="cd07984">
    <property type="entry name" value="LPLAT_LABLAT-like"/>
    <property type="match status" value="1"/>
</dbReference>
<dbReference type="PANTHER" id="PTHR30606">
    <property type="entry name" value="LIPID A BIOSYNTHESIS LAUROYL ACYLTRANSFERASE"/>
    <property type="match status" value="1"/>
</dbReference>
<dbReference type="Pfam" id="PF03279">
    <property type="entry name" value="Lip_A_acyltrans"/>
    <property type="match status" value="1"/>
</dbReference>
<keyword evidence="6" id="KW-0012">Acyltransferase</keyword>
<sequence>MKKIEHFLEATPLWIAMQIFRLLGPDTASALGGWIGRTVGPKLGASRKADKSLKYAFPMMSETERKKIITEMWDNLGRVMAEYPHLQYITENRVEVVGEHHVDAIGKDSPSVVMSSHLANWELGPFYFNYKKQWPLVGVYRAPNNPFSGAILQKARNPEKRGTYVPKSSQGARDMVKALRRGERLGILIDQRYNEGIAVPFFGKPAMTSPSFAQFAQRYNVPVLPLQVERLKGCNFRITLHPPFKTEGRSEEEMVAYAHGLLEDWILQNPGQWLWLHRRWKSDALKHIS</sequence>
<evidence type="ECO:0000256" key="1">
    <source>
        <dbReference type="ARBA" id="ARBA00004533"/>
    </source>
</evidence>
<evidence type="ECO:0000256" key="2">
    <source>
        <dbReference type="ARBA" id="ARBA00022475"/>
    </source>
</evidence>
<evidence type="ECO:0000313" key="7">
    <source>
        <dbReference type="EMBL" id="PZO81909.1"/>
    </source>
</evidence>
<proteinExistence type="predicted"/>
<dbReference type="AlphaFoldDB" id="A0A2W4ZP84"/>
<protein>
    <recommendedName>
        <fullName evidence="9">Lauroyl acyltransferase</fullName>
    </recommendedName>
</protein>
<dbReference type="GO" id="GO:0016746">
    <property type="term" value="F:acyltransferase activity"/>
    <property type="evidence" value="ECO:0007669"/>
    <property type="project" value="UniProtKB-KW"/>
</dbReference>
<keyword evidence="5" id="KW-0472">Membrane</keyword>
<evidence type="ECO:0000256" key="3">
    <source>
        <dbReference type="ARBA" id="ARBA00022519"/>
    </source>
</evidence>
<accession>A0A2W4ZP84</accession>
<reference evidence="7 8" key="1">
    <citation type="submission" date="2017-08" db="EMBL/GenBank/DDBJ databases">
        <title>Infants hospitalized years apart are colonized by the same room-sourced microbial strains.</title>
        <authorList>
            <person name="Brooks B."/>
            <person name="Olm M.R."/>
            <person name="Firek B.A."/>
            <person name="Baker R."/>
            <person name="Thomas B.C."/>
            <person name="Morowitz M.J."/>
            <person name="Banfield J.F."/>
        </authorList>
    </citation>
    <scope>NUCLEOTIDE SEQUENCE [LARGE SCALE GENOMIC DNA]</scope>
    <source>
        <strain evidence="7">S2_018_000_R2_104</strain>
    </source>
</reference>
<evidence type="ECO:0000313" key="8">
    <source>
        <dbReference type="Proteomes" id="UP000249557"/>
    </source>
</evidence>
<evidence type="ECO:0000256" key="4">
    <source>
        <dbReference type="ARBA" id="ARBA00022679"/>
    </source>
</evidence>
<comment type="caution">
    <text evidence="7">The sequence shown here is derived from an EMBL/GenBank/DDBJ whole genome shotgun (WGS) entry which is preliminary data.</text>
</comment>
<evidence type="ECO:0008006" key="9">
    <source>
        <dbReference type="Google" id="ProtNLM"/>
    </source>
</evidence>